<keyword evidence="1" id="KW-0812">Transmembrane</keyword>
<sequence length="137" mass="15970">MQNHHPKGDNPGLESTIEMSTKYASLHNSNNIISIKFIVHFTMLMQITYLIHFSNAEEKMSIICNKLVLILIFLTLSTSFSSQEINSGYNEWYEKIFRVKGVRSELKHILIARCKHGFIKINGRCIPTSYNDYDYEY</sequence>
<name>A0ABD2MM18_9CUCU</name>
<evidence type="ECO:0000256" key="1">
    <source>
        <dbReference type="SAM" id="Phobius"/>
    </source>
</evidence>
<organism evidence="2 3">
    <name type="scientific">Cryptolaemus montrouzieri</name>
    <dbReference type="NCBI Taxonomy" id="559131"/>
    <lineage>
        <taxon>Eukaryota</taxon>
        <taxon>Metazoa</taxon>
        <taxon>Ecdysozoa</taxon>
        <taxon>Arthropoda</taxon>
        <taxon>Hexapoda</taxon>
        <taxon>Insecta</taxon>
        <taxon>Pterygota</taxon>
        <taxon>Neoptera</taxon>
        <taxon>Endopterygota</taxon>
        <taxon>Coleoptera</taxon>
        <taxon>Polyphaga</taxon>
        <taxon>Cucujiformia</taxon>
        <taxon>Coccinelloidea</taxon>
        <taxon>Coccinellidae</taxon>
        <taxon>Scymninae</taxon>
        <taxon>Scymnini</taxon>
        <taxon>Cryptolaemus</taxon>
    </lineage>
</organism>
<keyword evidence="3" id="KW-1185">Reference proteome</keyword>
<dbReference type="Proteomes" id="UP001516400">
    <property type="component" value="Unassembled WGS sequence"/>
</dbReference>
<feature type="transmembrane region" description="Helical" evidence="1">
    <location>
        <begin position="63"/>
        <end position="80"/>
    </location>
</feature>
<reference evidence="2 3" key="1">
    <citation type="journal article" date="2021" name="BMC Biol.">
        <title>Horizontally acquired antibacterial genes associated with adaptive radiation of ladybird beetles.</title>
        <authorList>
            <person name="Li H.S."/>
            <person name="Tang X.F."/>
            <person name="Huang Y.H."/>
            <person name="Xu Z.Y."/>
            <person name="Chen M.L."/>
            <person name="Du X.Y."/>
            <person name="Qiu B.Y."/>
            <person name="Chen P.T."/>
            <person name="Zhang W."/>
            <person name="Slipinski A."/>
            <person name="Escalona H.E."/>
            <person name="Waterhouse R.M."/>
            <person name="Zwick A."/>
            <person name="Pang H."/>
        </authorList>
    </citation>
    <scope>NUCLEOTIDE SEQUENCE [LARGE SCALE GENOMIC DNA]</scope>
    <source>
        <strain evidence="2">SYSU2018</strain>
    </source>
</reference>
<keyword evidence="1" id="KW-0472">Membrane</keyword>
<evidence type="ECO:0000313" key="3">
    <source>
        <dbReference type="Proteomes" id="UP001516400"/>
    </source>
</evidence>
<feature type="transmembrane region" description="Helical" evidence="1">
    <location>
        <begin position="32"/>
        <end position="51"/>
    </location>
</feature>
<proteinExistence type="predicted"/>
<keyword evidence="1" id="KW-1133">Transmembrane helix</keyword>
<dbReference type="EMBL" id="JABFTP020000001">
    <property type="protein sequence ID" value="KAL3267427.1"/>
    <property type="molecule type" value="Genomic_DNA"/>
</dbReference>
<gene>
    <name evidence="2" type="ORF">HHI36_011554</name>
</gene>
<comment type="caution">
    <text evidence="2">The sequence shown here is derived from an EMBL/GenBank/DDBJ whole genome shotgun (WGS) entry which is preliminary data.</text>
</comment>
<evidence type="ECO:0000313" key="2">
    <source>
        <dbReference type="EMBL" id="KAL3267427.1"/>
    </source>
</evidence>
<protein>
    <submittedName>
        <fullName evidence="2">Uncharacterized protein</fullName>
    </submittedName>
</protein>
<dbReference type="AlphaFoldDB" id="A0ABD2MM18"/>
<accession>A0ABD2MM18</accession>